<dbReference type="Pfam" id="PF01979">
    <property type="entry name" value="Amidohydro_1"/>
    <property type="match status" value="1"/>
</dbReference>
<dbReference type="InterPro" id="IPR003764">
    <property type="entry name" value="GlcNAc_6-P_deAcase"/>
</dbReference>
<keyword evidence="4 12" id="KW-0479">Metal-binding</keyword>
<dbReference type="PIRSF" id="PIRSF038994">
    <property type="entry name" value="NagA"/>
    <property type="match status" value="1"/>
</dbReference>
<feature type="binding site" evidence="12">
    <location>
        <position position="139"/>
    </location>
    <ligand>
        <name>Zn(2+)</name>
        <dbReference type="ChEBI" id="CHEBI:29105"/>
    </ligand>
</feature>
<reference evidence="14 15" key="1">
    <citation type="submission" date="2010-07" db="EMBL/GenBank/DDBJ databases">
        <title>The draft genome of Paenibacillus curdlanolyticus YK9.</title>
        <authorList>
            <consortium name="US DOE Joint Genome Institute (JGI-PGF)"/>
            <person name="Lucas S."/>
            <person name="Copeland A."/>
            <person name="Lapidus A."/>
            <person name="Cheng J.-F."/>
            <person name="Bruce D."/>
            <person name="Goodwin L."/>
            <person name="Pitluck S."/>
            <person name="Land M.L."/>
            <person name="Hauser L."/>
            <person name="Chang Y.-J."/>
            <person name="Jeffries C."/>
            <person name="Anderson I.J."/>
            <person name="Johnson E."/>
            <person name="Loganathan U."/>
            <person name="Mulhopadhyay B."/>
            <person name="Kyrpides N."/>
            <person name="Woyke T.J."/>
        </authorList>
    </citation>
    <scope>NUCLEOTIDE SEQUENCE [LARGE SCALE GENOMIC DNA]</scope>
    <source>
        <strain evidence="14 15">YK9</strain>
    </source>
</reference>
<feature type="binding site" evidence="12">
    <location>
        <position position="205"/>
    </location>
    <ligand>
        <name>Zn(2+)</name>
        <dbReference type="ChEBI" id="CHEBI:29105"/>
    </ligand>
</feature>
<evidence type="ECO:0000313" key="14">
    <source>
        <dbReference type="EMBL" id="EFM09232.1"/>
    </source>
</evidence>
<dbReference type="Gene3D" id="3.20.20.140">
    <property type="entry name" value="Metal-dependent hydrolases"/>
    <property type="match status" value="1"/>
</dbReference>
<name>E0IDM8_9BACL</name>
<dbReference type="InterPro" id="IPR032466">
    <property type="entry name" value="Metal_Hydrolase"/>
</dbReference>
<dbReference type="GO" id="GO:0006046">
    <property type="term" value="P:N-acetylglucosamine catabolic process"/>
    <property type="evidence" value="ECO:0007669"/>
    <property type="project" value="TreeGrafter"/>
</dbReference>
<feature type="binding site" evidence="11">
    <location>
        <position position="261"/>
    </location>
    <ligand>
        <name>substrate</name>
    </ligand>
</feature>
<keyword evidence="5 9" id="KW-0378">Hydrolase</keyword>
<evidence type="ECO:0000256" key="9">
    <source>
        <dbReference type="PIRNR" id="PIRNR038994"/>
    </source>
</evidence>
<dbReference type="NCBIfam" id="TIGR00221">
    <property type="entry name" value="nagA"/>
    <property type="match status" value="1"/>
</dbReference>
<keyword evidence="15" id="KW-1185">Reference proteome</keyword>
<dbReference type="InterPro" id="IPR006680">
    <property type="entry name" value="Amidohydro-rel"/>
</dbReference>
<evidence type="ECO:0000256" key="3">
    <source>
        <dbReference type="ARBA" id="ARBA00018029"/>
    </source>
</evidence>
<comment type="cofactor">
    <cofactor evidence="12">
        <name>a divalent metal cation</name>
        <dbReference type="ChEBI" id="CHEBI:60240"/>
    </cofactor>
    <text evidence="12">Binds 1 divalent metal cation per subunit.</text>
</comment>
<feature type="binding site" evidence="12">
    <location>
        <position position="226"/>
    </location>
    <ligand>
        <name>Zn(2+)</name>
        <dbReference type="ChEBI" id="CHEBI:29105"/>
    </ligand>
</feature>
<dbReference type="PANTHER" id="PTHR11113">
    <property type="entry name" value="N-ACETYLGLUCOSAMINE-6-PHOSPHATE DEACETYLASE"/>
    <property type="match status" value="1"/>
</dbReference>
<dbReference type="EMBL" id="AEDD01000011">
    <property type="protein sequence ID" value="EFM09232.1"/>
    <property type="molecule type" value="Genomic_DNA"/>
</dbReference>
<feature type="domain" description="Amidohydrolase-related" evidence="13">
    <location>
        <begin position="61"/>
        <end position="391"/>
    </location>
</feature>
<feature type="binding site" evidence="11">
    <location>
        <position position="237"/>
    </location>
    <ligand>
        <name>substrate</name>
    </ligand>
</feature>
<dbReference type="EC" id="3.5.1.25" evidence="2"/>
<evidence type="ECO:0000256" key="7">
    <source>
        <dbReference type="ARBA" id="ARBA00047647"/>
    </source>
</evidence>
<dbReference type="PANTHER" id="PTHR11113:SF14">
    <property type="entry name" value="N-ACETYLGLUCOSAMINE-6-PHOSPHATE DEACETYLASE"/>
    <property type="match status" value="1"/>
</dbReference>
<organism evidence="14 15">
    <name type="scientific">Paenibacillus curdlanolyticus YK9</name>
    <dbReference type="NCBI Taxonomy" id="717606"/>
    <lineage>
        <taxon>Bacteria</taxon>
        <taxon>Bacillati</taxon>
        <taxon>Bacillota</taxon>
        <taxon>Bacilli</taxon>
        <taxon>Bacillales</taxon>
        <taxon>Paenibacillaceae</taxon>
        <taxon>Paenibacillus</taxon>
    </lineage>
</organism>
<feature type="binding site" evidence="11">
    <location>
        <position position="150"/>
    </location>
    <ligand>
        <name>substrate</name>
    </ligand>
</feature>
<evidence type="ECO:0000256" key="5">
    <source>
        <dbReference type="ARBA" id="ARBA00022801"/>
    </source>
</evidence>
<evidence type="ECO:0000256" key="10">
    <source>
        <dbReference type="PIRSR" id="PIRSR038994-1"/>
    </source>
</evidence>
<comment type="similarity">
    <text evidence="1 9">Belongs to the metallo-dependent hydrolases superfamily. NagA family.</text>
</comment>
<dbReference type="FunFam" id="3.20.20.140:FF:000004">
    <property type="entry name" value="N-acetylglucosamine-6-phosphate deacetylase"/>
    <property type="match status" value="1"/>
</dbReference>
<proteinExistence type="inferred from homology"/>
<evidence type="ECO:0000256" key="12">
    <source>
        <dbReference type="PIRSR" id="PIRSR038994-3"/>
    </source>
</evidence>
<evidence type="ECO:0000313" key="15">
    <source>
        <dbReference type="Proteomes" id="UP000005387"/>
    </source>
</evidence>
<feature type="active site" description="Proton donor/acceptor" evidence="10">
    <location>
        <position position="284"/>
    </location>
</feature>
<feature type="binding site" evidence="11">
    <location>
        <begin position="318"/>
        <end position="320"/>
    </location>
    <ligand>
        <name>substrate</name>
    </ligand>
</feature>
<evidence type="ECO:0000256" key="1">
    <source>
        <dbReference type="ARBA" id="ARBA00010716"/>
    </source>
</evidence>
<dbReference type="GO" id="GO:0046872">
    <property type="term" value="F:metal ion binding"/>
    <property type="evidence" value="ECO:0007669"/>
    <property type="project" value="UniProtKB-KW"/>
</dbReference>
<dbReference type="Gene3D" id="2.30.40.10">
    <property type="entry name" value="Urease, subunit C, domain 1"/>
    <property type="match status" value="1"/>
</dbReference>
<gene>
    <name evidence="14" type="ORF">PaecuDRAFT_3769</name>
</gene>
<dbReference type="OrthoDB" id="9776488at2"/>
<dbReference type="Proteomes" id="UP000005387">
    <property type="component" value="Unassembled WGS sequence"/>
</dbReference>
<dbReference type="CDD" id="cd00854">
    <property type="entry name" value="NagA"/>
    <property type="match status" value="1"/>
</dbReference>
<dbReference type="AlphaFoldDB" id="E0IDM8"/>
<evidence type="ECO:0000256" key="2">
    <source>
        <dbReference type="ARBA" id="ARBA00011899"/>
    </source>
</evidence>
<evidence type="ECO:0000256" key="6">
    <source>
        <dbReference type="ARBA" id="ARBA00023277"/>
    </source>
</evidence>
<comment type="pathway">
    <text evidence="8">Amino-sugar metabolism; N-acetylneuraminate degradation; D-fructose 6-phosphate from N-acetylneuraminate: step 4/5.</text>
</comment>
<sequence length="396" mass="41709">MSANDSQQTYTLTNVRIVSGEHIIDGRIVVENGRITAIIANGEPNQAAPAGAVIDGQGGWLLPGFIDVHVHGGYGADFMDASSEAYDTITKFHAAHGTTGLLATTVTAPPEAIEAVLEAAARYQKNGMPYAELLGVHLEGPFLSHKWIGAQNPAHISPPRADWLADWEQRWPGLIRQMTLAPEKEGALPLIQWLRQNNINAACGHSDASYEQAVQAVKAGLNQAAHTYNAMTGLHHRAPGTLGAVLTEDAVYAEIIPDGIHVHPAAIRVLAAAKPAGKLVIITDAMSAAGLGDGLYDLGGLAVVVTDGIARLQEGNNLAGSTLTMNGAIKLMVEQVGMSVQQASRQASGNPAQLLGIAETTGSIAVGKRADLVLLNDQWDVQQTWVAGRTVWKAPV</sequence>
<keyword evidence="6 9" id="KW-0119">Carbohydrate metabolism</keyword>
<accession>E0IDM8</accession>
<feature type="binding site" evidence="11">
    <location>
        <begin position="229"/>
        <end position="230"/>
    </location>
    <ligand>
        <name>substrate</name>
    </ligand>
</feature>
<dbReference type="SUPFAM" id="SSF51556">
    <property type="entry name" value="Metallo-dependent hydrolases"/>
    <property type="match status" value="1"/>
</dbReference>
<evidence type="ECO:0000256" key="4">
    <source>
        <dbReference type="ARBA" id="ARBA00022723"/>
    </source>
</evidence>
<dbReference type="InterPro" id="IPR011059">
    <property type="entry name" value="Metal-dep_hydrolase_composite"/>
</dbReference>
<dbReference type="eggNOG" id="COG1820">
    <property type="taxonomic scope" value="Bacteria"/>
</dbReference>
<evidence type="ECO:0000256" key="11">
    <source>
        <dbReference type="PIRSR" id="PIRSR038994-2"/>
    </source>
</evidence>
<comment type="catalytic activity">
    <reaction evidence="7">
        <text>N-acetyl-D-glucosamine 6-phosphate + H2O = D-glucosamine 6-phosphate + acetate</text>
        <dbReference type="Rhea" id="RHEA:22936"/>
        <dbReference type="ChEBI" id="CHEBI:15377"/>
        <dbReference type="ChEBI" id="CHEBI:30089"/>
        <dbReference type="ChEBI" id="CHEBI:57513"/>
        <dbReference type="ChEBI" id="CHEBI:58725"/>
        <dbReference type="EC" id="3.5.1.25"/>
    </reaction>
</comment>
<evidence type="ECO:0000259" key="13">
    <source>
        <dbReference type="Pfam" id="PF01979"/>
    </source>
</evidence>
<protein>
    <recommendedName>
        <fullName evidence="3">N-acetylglucosamine-6-phosphate deacetylase</fullName>
        <ecNumber evidence="2">3.5.1.25</ecNumber>
    </recommendedName>
</protein>
<dbReference type="SUPFAM" id="SSF51338">
    <property type="entry name" value="Composite domain of metallo-dependent hydrolases"/>
    <property type="match status" value="1"/>
</dbReference>
<dbReference type="GO" id="GO:0008448">
    <property type="term" value="F:N-acetylglucosamine-6-phosphate deacetylase activity"/>
    <property type="evidence" value="ECO:0007669"/>
    <property type="project" value="UniProtKB-EC"/>
</dbReference>
<dbReference type="STRING" id="717606.PaecuDRAFT_3769"/>
<evidence type="ECO:0000256" key="8">
    <source>
        <dbReference type="ARBA" id="ARBA00060590"/>
    </source>
</evidence>
<dbReference type="RefSeq" id="WP_006039755.1">
    <property type="nucleotide sequence ID" value="NZ_AEDD01000011.1"/>
</dbReference>